<dbReference type="Pfam" id="PF00899">
    <property type="entry name" value="ThiF"/>
    <property type="match status" value="1"/>
</dbReference>
<dbReference type="Gene3D" id="3.40.50.720">
    <property type="entry name" value="NAD(P)-binding Rossmann-like Domain"/>
    <property type="match status" value="1"/>
</dbReference>
<proteinExistence type="predicted"/>
<accession>A0A1I6C375</accession>
<dbReference type="PANTHER" id="PTHR10953:SF102">
    <property type="entry name" value="ADENYLYLTRANSFERASE AND SULFURTRANSFERASE MOCS3"/>
    <property type="match status" value="1"/>
</dbReference>
<dbReference type="PANTHER" id="PTHR10953">
    <property type="entry name" value="UBIQUITIN-ACTIVATING ENZYME E1"/>
    <property type="match status" value="1"/>
</dbReference>
<reference evidence="2 3" key="1">
    <citation type="submission" date="2016-10" db="EMBL/GenBank/DDBJ databases">
        <authorList>
            <person name="Varghese N."/>
            <person name="Submissions S."/>
        </authorList>
    </citation>
    <scope>NUCLEOTIDE SEQUENCE [LARGE SCALE GENOMIC DNA]</scope>
    <source>
        <strain evidence="2 3">DSM 13796</strain>
    </source>
</reference>
<comment type="caution">
    <text evidence="2">The sequence shown here is derived from an EMBL/GenBank/DDBJ whole genome shotgun (WGS) entry which is preliminary data.</text>
</comment>
<evidence type="ECO:0000313" key="3">
    <source>
        <dbReference type="Proteomes" id="UP000182762"/>
    </source>
</evidence>
<keyword evidence="2" id="KW-0808">Transferase</keyword>
<feature type="domain" description="THIF-type NAD/FAD binding fold" evidence="1">
    <location>
        <begin position="119"/>
        <end position="359"/>
    </location>
</feature>
<dbReference type="InterPro" id="IPR000594">
    <property type="entry name" value="ThiF_NAD_FAD-bd"/>
</dbReference>
<keyword evidence="3" id="KW-1185">Reference proteome</keyword>
<protein>
    <submittedName>
        <fullName evidence="2">Molybdopterin or thiamine biosynthesis adenylyltransferase</fullName>
    </submittedName>
</protein>
<dbReference type="Proteomes" id="UP000182762">
    <property type="component" value="Unassembled WGS sequence"/>
</dbReference>
<dbReference type="GeneID" id="93713378"/>
<dbReference type="RefSeq" id="WP_206765102.1">
    <property type="nucleotide sequence ID" value="NZ_FOXX01000022.1"/>
</dbReference>
<dbReference type="InterPro" id="IPR045886">
    <property type="entry name" value="ThiF/MoeB/HesA"/>
</dbReference>
<organism evidence="2 3">
    <name type="scientific">Priestia endophytica DSM 13796</name>
    <dbReference type="NCBI Taxonomy" id="1121089"/>
    <lineage>
        <taxon>Bacteria</taxon>
        <taxon>Bacillati</taxon>
        <taxon>Bacillota</taxon>
        <taxon>Bacilli</taxon>
        <taxon>Bacillales</taxon>
        <taxon>Bacillaceae</taxon>
        <taxon>Priestia</taxon>
    </lineage>
</organism>
<keyword evidence="2" id="KW-0548">Nucleotidyltransferase</keyword>
<name>A0A1I6C375_9BACI</name>
<dbReference type="SUPFAM" id="SSF69572">
    <property type="entry name" value="Activating enzymes of the ubiquitin-like proteins"/>
    <property type="match status" value="1"/>
</dbReference>
<dbReference type="Gene3D" id="3.90.930.60">
    <property type="match status" value="1"/>
</dbReference>
<dbReference type="EMBL" id="FOXX01000022">
    <property type="protein sequence ID" value="SFQ87653.1"/>
    <property type="molecule type" value="Genomic_DNA"/>
</dbReference>
<evidence type="ECO:0000259" key="1">
    <source>
        <dbReference type="Pfam" id="PF00899"/>
    </source>
</evidence>
<gene>
    <name evidence="2" type="ORF">SAMN02745910_04863</name>
</gene>
<sequence length="369" mass="41366">MIKPKFKETIPVFFVNNEIHIGEEDGVAGVIEDPNGSIQYLISLIDGENTIETIIEKVILKYPDITAEEVQGAIQSLNEEKYLEDNAITPTLMGEYEKERYKANLNFFSLFTSLEDSKFDIQEKVMNTKIALLGVGGLGSQILYHLAALGFHNITALDFDTLELSNFNRQLLYSEENIDELKIEMAKKRISKFNPNVKLDIVNKRIECAEDVMNHIQDSEYVICVADKPTLYIQDWVNEAVVKLGKPLVSGGVLNTRGRFYSIIPGKTGCVECHKHTVIASDEKVNDQLNNMNQVNFQRNNAAISPNVAMLAGAMVNEFLGLVTGIKHPTSLGKMMELNFLTYQTYSISEWEKQEECSVCNSTSVTATS</sequence>
<dbReference type="InterPro" id="IPR035985">
    <property type="entry name" value="Ubiquitin-activating_enz"/>
</dbReference>
<evidence type="ECO:0000313" key="2">
    <source>
        <dbReference type="EMBL" id="SFQ87653.1"/>
    </source>
</evidence>
<dbReference type="GO" id="GO:0016779">
    <property type="term" value="F:nucleotidyltransferase activity"/>
    <property type="evidence" value="ECO:0007669"/>
    <property type="project" value="UniProtKB-KW"/>
</dbReference>